<protein>
    <recommendedName>
        <fullName evidence="3">F-box domain-containing protein</fullName>
    </recommendedName>
</protein>
<gene>
    <name evidence="1" type="ORF">EJB05_37514</name>
</gene>
<reference evidence="1 2" key="1">
    <citation type="journal article" date="2019" name="Sci. Rep.">
        <title>A high-quality genome of Eragrostis curvula grass provides insights into Poaceae evolution and supports new strategies to enhance forage quality.</title>
        <authorList>
            <person name="Carballo J."/>
            <person name="Santos B.A.C.M."/>
            <person name="Zappacosta D."/>
            <person name="Garbus I."/>
            <person name="Selva J.P."/>
            <person name="Gallo C.A."/>
            <person name="Diaz A."/>
            <person name="Albertini E."/>
            <person name="Caccamo M."/>
            <person name="Echenique V."/>
        </authorList>
    </citation>
    <scope>NUCLEOTIDE SEQUENCE [LARGE SCALE GENOMIC DNA]</scope>
    <source>
        <strain evidence="2">cv. Victoria</strain>
        <tissue evidence="1">Leaf</tissue>
    </source>
</reference>
<accession>A0A5J9TTD1</accession>
<name>A0A5J9TTD1_9POAL</name>
<comment type="caution">
    <text evidence="1">The sequence shown here is derived from an EMBL/GenBank/DDBJ whole genome shotgun (WGS) entry which is preliminary data.</text>
</comment>
<keyword evidence="2" id="KW-1185">Reference proteome</keyword>
<dbReference type="EMBL" id="RWGY01000031">
    <property type="protein sequence ID" value="TVU14068.1"/>
    <property type="molecule type" value="Genomic_DNA"/>
</dbReference>
<dbReference type="Gramene" id="TVU14068">
    <property type="protein sequence ID" value="TVU14068"/>
    <property type="gene ID" value="EJB05_37514"/>
</dbReference>
<evidence type="ECO:0000313" key="1">
    <source>
        <dbReference type="EMBL" id="TVU14068.1"/>
    </source>
</evidence>
<proteinExistence type="predicted"/>
<sequence length="178" mass="19006">MAVANRLSALRDRVLSFLRAGEAARTNALSRRWHMLWLQADAVNLSTRSYWNVGYDGGEAGGLLFRDAMAAVHAAGRCPVRRLSVHVDSSNHMDYCEDVMGSSPGMDAVLAASPGGAPPPPICRVRLHVRRVELPTRRLPCAASLQVGCALGPPAATVVFPCLDKLSLTSCNSSLVAL</sequence>
<dbReference type="Proteomes" id="UP000324897">
    <property type="component" value="Unassembled WGS sequence"/>
</dbReference>
<feature type="non-terminal residue" evidence="1">
    <location>
        <position position="1"/>
    </location>
</feature>
<dbReference type="AlphaFoldDB" id="A0A5J9TTD1"/>
<organism evidence="1 2">
    <name type="scientific">Eragrostis curvula</name>
    <name type="common">weeping love grass</name>
    <dbReference type="NCBI Taxonomy" id="38414"/>
    <lineage>
        <taxon>Eukaryota</taxon>
        <taxon>Viridiplantae</taxon>
        <taxon>Streptophyta</taxon>
        <taxon>Embryophyta</taxon>
        <taxon>Tracheophyta</taxon>
        <taxon>Spermatophyta</taxon>
        <taxon>Magnoliopsida</taxon>
        <taxon>Liliopsida</taxon>
        <taxon>Poales</taxon>
        <taxon>Poaceae</taxon>
        <taxon>PACMAD clade</taxon>
        <taxon>Chloridoideae</taxon>
        <taxon>Eragrostideae</taxon>
        <taxon>Eragrostidinae</taxon>
        <taxon>Eragrostis</taxon>
    </lineage>
</organism>
<evidence type="ECO:0008006" key="3">
    <source>
        <dbReference type="Google" id="ProtNLM"/>
    </source>
</evidence>
<evidence type="ECO:0000313" key="2">
    <source>
        <dbReference type="Proteomes" id="UP000324897"/>
    </source>
</evidence>
<dbReference type="OrthoDB" id="679495at2759"/>